<dbReference type="GO" id="GO:0022857">
    <property type="term" value="F:transmembrane transporter activity"/>
    <property type="evidence" value="ECO:0007669"/>
    <property type="project" value="InterPro"/>
</dbReference>
<feature type="transmembrane region" description="Helical" evidence="7">
    <location>
        <begin position="308"/>
        <end position="330"/>
    </location>
</feature>
<dbReference type="PANTHER" id="PTHR23513">
    <property type="entry name" value="INTEGRAL MEMBRANE EFFLUX PROTEIN-RELATED"/>
    <property type="match status" value="1"/>
</dbReference>
<evidence type="ECO:0000313" key="10">
    <source>
        <dbReference type="Proteomes" id="UP000664731"/>
    </source>
</evidence>
<evidence type="ECO:0000256" key="5">
    <source>
        <dbReference type="ARBA" id="ARBA00022989"/>
    </source>
</evidence>
<dbReference type="Proteomes" id="UP000664731">
    <property type="component" value="Unassembled WGS sequence"/>
</dbReference>
<dbReference type="CDD" id="cd06173">
    <property type="entry name" value="MFS_MefA_like"/>
    <property type="match status" value="1"/>
</dbReference>
<evidence type="ECO:0000256" key="7">
    <source>
        <dbReference type="SAM" id="Phobius"/>
    </source>
</evidence>
<keyword evidence="5 7" id="KW-1133">Transmembrane helix</keyword>
<feature type="transmembrane region" description="Helical" evidence="7">
    <location>
        <begin position="217"/>
        <end position="242"/>
    </location>
</feature>
<evidence type="ECO:0000256" key="6">
    <source>
        <dbReference type="ARBA" id="ARBA00023136"/>
    </source>
</evidence>
<dbReference type="EMBL" id="JAFNME010000039">
    <property type="protein sequence ID" value="MBO1250708.1"/>
    <property type="molecule type" value="Genomic_DNA"/>
</dbReference>
<evidence type="ECO:0000256" key="3">
    <source>
        <dbReference type="ARBA" id="ARBA00022475"/>
    </source>
</evidence>
<dbReference type="InterPro" id="IPR010290">
    <property type="entry name" value="TM_effector"/>
</dbReference>
<evidence type="ECO:0000259" key="8">
    <source>
        <dbReference type="PROSITE" id="PS50850"/>
    </source>
</evidence>
<feature type="transmembrane region" description="Helical" evidence="7">
    <location>
        <begin position="107"/>
        <end position="131"/>
    </location>
</feature>
<keyword evidence="4 7" id="KW-0812">Transmembrane</keyword>
<evidence type="ECO:0000256" key="2">
    <source>
        <dbReference type="ARBA" id="ARBA00022448"/>
    </source>
</evidence>
<dbReference type="Gene3D" id="1.20.1250.20">
    <property type="entry name" value="MFS general substrate transporter like domains"/>
    <property type="match status" value="1"/>
</dbReference>
<accession>A0A939H1L8</accession>
<dbReference type="AlphaFoldDB" id="A0A939H1L8"/>
<dbReference type="SUPFAM" id="SSF103473">
    <property type="entry name" value="MFS general substrate transporter"/>
    <property type="match status" value="1"/>
</dbReference>
<feature type="transmembrane region" description="Helical" evidence="7">
    <location>
        <begin position="284"/>
        <end position="302"/>
    </location>
</feature>
<feature type="transmembrane region" description="Helical" evidence="7">
    <location>
        <begin position="342"/>
        <end position="361"/>
    </location>
</feature>
<keyword evidence="10" id="KW-1185">Reference proteome</keyword>
<evidence type="ECO:0000256" key="1">
    <source>
        <dbReference type="ARBA" id="ARBA00004651"/>
    </source>
</evidence>
<keyword evidence="6 7" id="KW-0472">Membrane</keyword>
<reference evidence="9" key="1">
    <citation type="submission" date="2021-03" db="EMBL/GenBank/DDBJ databases">
        <title>Comamonas denitrificans.</title>
        <authorList>
            <person name="Finster K."/>
        </authorList>
    </citation>
    <scope>NUCLEOTIDE SEQUENCE</scope>
    <source>
        <strain evidence="9">MM2021_4</strain>
    </source>
</reference>
<dbReference type="PANTHER" id="PTHR23513:SF6">
    <property type="entry name" value="MAJOR FACILITATOR SUPERFAMILY ASSOCIATED DOMAIN-CONTAINING PROTEIN"/>
    <property type="match status" value="1"/>
</dbReference>
<feature type="transmembrane region" description="Helical" evidence="7">
    <location>
        <begin position="44"/>
        <end position="64"/>
    </location>
</feature>
<dbReference type="PROSITE" id="PS50850">
    <property type="entry name" value="MFS"/>
    <property type="match status" value="1"/>
</dbReference>
<feature type="domain" description="Major facilitator superfamily (MFS) profile" evidence="8">
    <location>
        <begin position="217"/>
        <end position="402"/>
    </location>
</feature>
<sequence>MFELLRTHPAFRNFWLAQVASQVGDRVHTLAVIWLVYSWTRSGTMLGVVMVASTLPAILVAPWAGYVADRANRRTIALVCDGVRAILVLSLAILAQTQQLNMPLLVGITALLSMTAAFFNPATLAMVPQLVKGEQLTQANALGQLSANASGALGFLAGSSLIALIGVPAAFLCNLVSFGLSAFFLLRMAWAHAPAAARTSVRHGLGQGWQTMRSVPVVLYLLGPLVVINFLFSSLTVLIPVFAEGQFASGPGGIGVLMAAYTGGMLLAALLLGQVRLRTSVATLLGGSLLLVVACFTAMGLWASLGLFLVALLLVGLALNGVNICLITLFQRLVPAHALGQFFSLLMALALSSQPLSFGVTGWLTDQLTPNTVLLGSAVALLLCAVYVFSVPALRQQRVGQD</sequence>
<organism evidence="9 10">
    <name type="scientific">Comamonas denitrificans</name>
    <dbReference type="NCBI Taxonomy" id="117506"/>
    <lineage>
        <taxon>Bacteria</taxon>
        <taxon>Pseudomonadati</taxon>
        <taxon>Pseudomonadota</taxon>
        <taxon>Betaproteobacteria</taxon>
        <taxon>Burkholderiales</taxon>
        <taxon>Comamonadaceae</taxon>
        <taxon>Comamonas</taxon>
    </lineage>
</organism>
<feature type="transmembrane region" description="Helical" evidence="7">
    <location>
        <begin position="254"/>
        <end position="272"/>
    </location>
</feature>
<dbReference type="RefSeq" id="WP_207576098.1">
    <property type="nucleotide sequence ID" value="NZ_JAFNME010000039.1"/>
</dbReference>
<evidence type="ECO:0000256" key="4">
    <source>
        <dbReference type="ARBA" id="ARBA00022692"/>
    </source>
</evidence>
<dbReference type="InterPro" id="IPR036259">
    <property type="entry name" value="MFS_trans_sf"/>
</dbReference>
<dbReference type="Pfam" id="PF05977">
    <property type="entry name" value="MFS_3"/>
    <property type="match status" value="1"/>
</dbReference>
<keyword evidence="2" id="KW-0813">Transport</keyword>
<protein>
    <submittedName>
        <fullName evidence="9">MFS transporter</fullName>
    </submittedName>
</protein>
<name>A0A939H1L8_9BURK</name>
<keyword evidence="3" id="KW-1003">Cell membrane</keyword>
<proteinExistence type="predicted"/>
<gene>
    <name evidence="9" type="ORF">J1777_12865</name>
</gene>
<feature type="transmembrane region" description="Helical" evidence="7">
    <location>
        <begin position="373"/>
        <end position="394"/>
    </location>
</feature>
<comment type="caution">
    <text evidence="9">The sequence shown here is derived from an EMBL/GenBank/DDBJ whole genome shotgun (WGS) entry which is preliminary data.</text>
</comment>
<dbReference type="InterPro" id="IPR020846">
    <property type="entry name" value="MFS_dom"/>
</dbReference>
<evidence type="ECO:0000313" key="9">
    <source>
        <dbReference type="EMBL" id="MBO1250708.1"/>
    </source>
</evidence>
<dbReference type="GO" id="GO:0005886">
    <property type="term" value="C:plasma membrane"/>
    <property type="evidence" value="ECO:0007669"/>
    <property type="project" value="UniProtKB-SubCell"/>
</dbReference>
<comment type="subcellular location">
    <subcellularLocation>
        <location evidence="1">Cell membrane</location>
        <topology evidence="1">Multi-pass membrane protein</topology>
    </subcellularLocation>
</comment>